<evidence type="ECO:0000256" key="1">
    <source>
        <dbReference type="ARBA" id="ARBA00022438"/>
    </source>
</evidence>
<dbReference type="InterPro" id="IPR050278">
    <property type="entry name" value="Serine_Prot_S9B/DPPIV"/>
</dbReference>
<name>A0A3P6T7N1_CYLGO</name>
<keyword evidence="1" id="KW-0031">Aminopeptidase</keyword>
<evidence type="ECO:0000256" key="3">
    <source>
        <dbReference type="ARBA" id="ARBA00023180"/>
    </source>
</evidence>
<accession>A0A3P6T7N1</accession>
<protein>
    <recommendedName>
        <fullName evidence="4">Peptidase S9 prolyl oligopeptidase catalytic domain-containing protein</fullName>
    </recommendedName>
</protein>
<evidence type="ECO:0000259" key="4">
    <source>
        <dbReference type="Pfam" id="PF00326"/>
    </source>
</evidence>
<feature type="domain" description="Peptidase S9 prolyl oligopeptidase catalytic" evidence="4">
    <location>
        <begin position="8"/>
        <end position="86"/>
    </location>
</feature>
<dbReference type="GO" id="GO:0008236">
    <property type="term" value="F:serine-type peptidase activity"/>
    <property type="evidence" value="ECO:0007669"/>
    <property type="project" value="UniProtKB-KW"/>
</dbReference>
<sequence length="95" mass="10871">MAERAPQGFFKCAIAVAPVSNFLYYGKYITYVQNPFLTEIGLDATYTERYMGNADDSVYNANDISRNVENFRKTRLLLVHGLYDGQEFLLQTSLQ</sequence>
<dbReference type="InterPro" id="IPR001375">
    <property type="entry name" value="Peptidase_S9_cat"/>
</dbReference>
<reference evidence="5 6" key="1">
    <citation type="submission" date="2018-11" db="EMBL/GenBank/DDBJ databases">
        <authorList>
            <consortium name="Pathogen Informatics"/>
        </authorList>
    </citation>
    <scope>NUCLEOTIDE SEQUENCE [LARGE SCALE GENOMIC DNA]</scope>
</reference>
<dbReference type="GO" id="GO:0004177">
    <property type="term" value="F:aminopeptidase activity"/>
    <property type="evidence" value="ECO:0007669"/>
    <property type="project" value="UniProtKB-KW"/>
</dbReference>
<dbReference type="SUPFAM" id="SSF53474">
    <property type="entry name" value="alpha/beta-Hydrolases"/>
    <property type="match status" value="1"/>
</dbReference>
<dbReference type="GO" id="GO:0006508">
    <property type="term" value="P:proteolysis"/>
    <property type="evidence" value="ECO:0007669"/>
    <property type="project" value="InterPro"/>
</dbReference>
<keyword evidence="2" id="KW-0720">Serine protease</keyword>
<evidence type="ECO:0000256" key="2">
    <source>
        <dbReference type="ARBA" id="ARBA00022825"/>
    </source>
</evidence>
<dbReference type="Pfam" id="PF00326">
    <property type="entry name" value="Peptidase_S9"/>
    <property type="match status" value="1"/>
</dbReference>
<dbReference type="OrthoDB" id="16520at2759"/>
<keyword evidence="1" id="KW-0645">Protease</keyword>
<dbReference type="GO" id="GO:0005886">
    <property type="term" value="C:plasma membrane"/>
    <property type="evidence" value="ECO:0007669"/>
    <property type="project" value="TreeGrafter"/>
</dbReference>
<dbReference type="AlphaFoldDB" id="A0A3P6T7N1"/>
<keyword evidence="6" id="KW-1185">Reference proteome</keyword>
<keyword evidence="1" id="KW-0378">Hydrolase</keyword>
<dbReference type="Proteomes" id="UP000271889">
    <property type="component" value="Unassembled WGS sequence"/>
</dbReference>
<keyword evidence="3" id="KW-0325">Glycoprotein</keyword>
<evidence type="ECO:0000313" key="5">
    <source>
        <dbReference type="EMBL" id="VDK79289.1"/>
    </source>
</evidence>
<evidence type="ECO:0000313" key="6">
    <source>
        <dbReference type="Proteomes" id="UP000271889"/>
    </source>
</evidence>
<gene>
    <name evidence="5" type="ORF">CGOC_LOCUS7559</name>
</gene>
<dbReference type="InterPro" id="IPR029058">
    <property type="entry name" value="AB_hydrolase_fold"/>
</dbReference>
<dbReference type="PANTHER" id="PTHR11731:SF200">
    <property type="entry name" value="DIPEPTIDYL PEPTIDASE 10, ISOFORM B"/>
    <property type="match status" value="1"/>
</dbReference>
<dbReference type="EMBL" id="UYRV01026444">
    <property type="protein sequence ID" value="VDK79289.1"/>
    <property type="molecule type" value="Genomic_DNA"/>
</dbReference>
<proteinExistence type="predicted"/>
<dbReference type="GO" id="GO:0008239">
    <property type="term" value="F:dipeptidyl-peptidase activity"/>
    <property type="evidence" value="ECO:0007669"/>
    <property type="project" value="TreeGrafter"/>
</dbReference>
<dbReference type="Gene3D" id="3.40.50.1820">
    <property type="entry name" value="alpha/beta hydrolase"/>
    <property type="match status" value="1"/>
</dbReference>
<dbReference type="PANTHER" id="PTHR11731">
    <property type="entry name" value="PROTEASE FAMILY S9B,C DIPEPTIDYL-PEPTIDASE IV-RELATED"/>
    <property type="match status" value="1"/>
</dbReference>
<organism evidence="5 6">
    <name type="scientific">Cylicostephanus goldi</name>
    <name type="common">Nematode worm</name>
    <dbReference type="NCBI Taxonomy" id="71465"/>
    <lineage>
        <taxon>Eukaryota</taxon>
        <taxon>Metazoa</taxon>
        <taxon>Ecdysozoa</taxon>
        <taxon>Nematoda</taxon>
        <taxon>Chromadorea</taxon>
        <taxon>Rhabditida</taxon>
        <taxon>Rhabditina</taxon>
        <taxon>Rhabditomorpha</taxon>
        <taxon>Strongyloidea</taxon>
        <taxon>Strongylidae</taxon>
        <taxon>Cylicostephanus</taxon>
    </lineage>
</organism>